<feature type="region of interest" description="Disordered" evidence="5">
    <location>
        <begin position="24"/>
        <end position="57"/>
    </location>
</feature>
<organism evidence="8 9">
    <name type="scientific">Streptosporangium oxazolinicum</name>
    <dbReference type="NCBI Taxonomy" id="909287"/>
    <lineage>
        <taxon>Bacteria</taxon>
        <taxon>Bacillati</taxon>
        <taxon>Actinomycetota</taxon>
        <taxon>Actinomycetes</taxon>
        <taxon>Streptosporangiales</taxon>
        <taxon>Streptosporangiaceae</taxon>
        <taxon>Streptosporangium</taxon>
    </lineage>
</organism>
<evidence type="ECO:0000256" key="5">
    <source>
        <dbReference type="SAM" id="MobiDB-lite"/>
    </source>
</evidence>
<proteinExistence type="predicted"/>
<gene>
    <name evidence="8" type="ORF">GCM10022252_31470</name>
</gene>
<feature type="domain" description="N-acetylmuramoyl-L-alanine amidase" evidence="7">
    <location>
        <begin position="362"/>
        <end position="500"/>
    </location>
</feature>
<keyword evidence="4" id="KW-0961">Cell wall biogenesis/degradation</keyword>
<dbReference type="Pfam" id="PF01510">
    <property type="entry name" value="Amidase_2"/>
    <property type="match status" value="1"/>
</dbReference>
<feature type="compositionally biased region" description="Pro residues" evidence="5">
    <location>
        <begin position="300"/>
        <end position="320"/>
    </location>
</feature>
<evidence type="ECO:0000256" key="6">
    <source>
        <dbReference type="SAM" id="SignalP"/>
    </source>
</evidence>
<dbReference type="InterPro" id="IPR002502">
    <property type="entry name" value="Amidase_domain"/>
</dbReference>
<evidence type="ECO:0000256" key="1">
    <source>
        <dbReference type="ARBA" id="ARBA00001561"/>
    </source>
</evidence>
<dbReference type="Proteomes" id="UP001501251">
    <property type="component" value="Unassembled WGS sequence"/>
</dbReference>
<dbReference type="PANTHER" id="PTHR30417">
    <property type="entry name" value="N-ACETYLMURAMOYL-L-ALANINE AMIDASE AMID"/>
    <property type="match status" value="1"/>
</dbReference>
<dbReference type="SUPFAM" id="SSF55846">
    <property type="entry name" value="N-acetylmuramoyl-L-alanine amidase-like"/>
    <property type="match status" value="1"/>
</dbReference>
<reference evidence="9" key="1">
    <citation type="journal article" date="2019" name="Int. J. Syst. Evol. Microbiol.">
        <title>The Global Catalogue of Microorganisms (GCM) 10K type strain sequencing project: providing services to taxonomists for standard genome sequencing and annotation.</title>
        <authorList>
            <consortium name="The Broad Institute Genomics Platform"/>
            <consortium name="The Broad Institute Genome Sequencing Center for Infectious Disease"/>
            <person name="Wu L."/>
            <person name="Ma J."/>
        </authorList>
    </citation>
    <scope>NUCLEOTIDE SEQUENCE [LARGE SCALE GENOMIC DNA]</scope>
    <source>
        <strain evidence="9">JCM 17388</strain>
    </source>
</reference>
<dbReference type="SMART" id="SM00644">
    <property type="entry name" value="Ami_2"/>
    <property type="match status" value="1"/>
</dbReference>
<dbReference type="EC" id="3.5.1.28" evidence="2"/>
<dbReference type="PANTHER" id="PTHR30417:SF1">
    <property type="entry name" value="N-ACETYLMURAMOYL-L-ALANINE AMIDASE AMID"/>
    <property type="match status" value="1"/>
</dbReference>
<comment type="catalytic activity">
    <reaction evidence="1">
        <text>Hydrolyzes the link between N-acetylmuramoyl residues and L-amino acid residues in certain cell-wall glycopeptides.</text>
        <dbReference type="EC" id="3.5.1.28"/>
    </reaction>
</comment>
<evidence type="ECO:0000313" key="8">
    <source>
        <dbReference type="EMBL" id="GAA4191535.1"/>
    </source>
</evidence>
<evidence type="ECO:0000256" key="4">
    <source>
        <dbReference type="ARBA" id="ARBA00023316"/>
    </source>
</evidence>
<comment type="caution">
    <text evidence="8">The sequence shown here is derived from an EMBL/GenBank/DDBJ whole genome shotgun (WGS) entry which is preliminary data.</text>
</comment>
<feature type="region of interest" description="Disordered" evidence="5">
    <location>
        <begin position="105"/>
        <end position="126"/>
    </location>
</feature>
<feature type="signal peptide" evidence="6">
    <location>
        <begin position="1"/>
        <end position="24"/>
    </location>
</feature>
<keyword evidence="3" id="KW-0378">Hydrolase</keyword>
<dbReference type="InterPro" id="IPR051206">
    <property type="entry name" value="NAMLAA_amidase_2"/>
</dbReference>
<sequence length="730" mass="77719">MRRLPGITVVAALAVLASVVPAEAARPGDRPARLRTPPALSGTTAPPGTVTGPRSGRQAAFTEAARAYGVPESVLLAVSYLESRWEGHDGLPSVSAGYGPMHLVDGRAEPGRPHGAGEDPRGDETRPRVIALPPMAADPPEDTLRRASELTGLSPVRLREDTSANIMGGAALLADHRRRTGGGPLDDPASWYDAVARYPGTWERGAAGKEASLSFADEVYATMRTGASRVTDDGERVTLPATPDVPKPSGPSESSGRSDPHGPSGPSGRPEPSGSSGPSGPSEASGPRGPLPLERRASPSEPPLAAPTPTPVPAPAPTPTPAKKIPMMRAKRPAPAPGPDCPKSVSCEWLPAAYKRLPGGGYGNHDRSDGPREIDYIVIHDGETSYDAMTRLVKNPAYLSWHFTLRSADGHIAQHLRARDIGWHAGNWYVNSRSIGLEHEGYLARGGAWFTEAMYLASARLVRHLAAKYDIPLDRAHILGHDNVPGTTPETVGGMHEDPGPYWDWAHYFELLGRPLRPSGGDAALSVLIRPDYGTNRPGFTGCTGGCRNLGAASVWLRTRPSVTAPLVKDAGKHPTGDSTYSVYDHAARASTGQRYALAERRGDWTAIWYLGQKAWFHDPAAAPTSVRASGPLVTPRPGRSPVRVYGRAYPKAPAYPGGVPVQALTPLQYSIPAGQAYSSGPSTRASYLRASAFDPSEHRVVTGGIHYRQIQFGHRIMFVRASDVQPVTR</sequence>
<feature type="region of interest" description="Disordered" evidence="5">
    <location>
        <begin position="226"/>
        <end position="342"/>
    </location>
</feature>
<evidence type="ECO:0000256" key="2">
    <source>
        <dbReference type="ARBA" id="ARBA00011901"/>
    </source>
</evidence>
<dbReference type="EMBL" id="BAABAQ010000005">
    <property type="protein sequence ID" value="GAA4191535.1"/>
    <property type="molecule type" value="Genomic_DNA"/>
</dbReference>
<dbReference type="Gene3D" id="1.10.530.10">
    <property type="match status" value="1"/>
</dbReference>
<protein>
    <recommendedName>
        <fullName evidence="2">N-acetylmuramoyl-L-alanine amidase</fullName>
        <ecNumber evidence="2">3.5.1.28</ecNumber>
    </recommendedName>
</protein>
<dbReference type="RefSeq" id="WP_344918606.1">
    <property type="nucleotide sequence ID" value="NZ_BAABAQ010000005.1"/>
</dbReference>
<evidence type="ECO:0000256" key="3">
    <source>
        <dbReference type="ARBA" id="ARBA00022801"/>
    </source>
</evidence>
<feature type="chain" id="PRO_5047321534" description="N-acetylmuramoyl-L-alanine amidase" evidence="6">
    <location>
        <begin position="25"/>
        <end position="730"/>
    </location>
</feature>
<name>A0ABP8AVP0_9ACTN</name>
<dbReference type="Gene3D" id="3.40.80.10">
    <property type="entry name" value="Peptidoglycan recognition protein-like"/>
    <property type="match status" value="1"/>
</dbReference>
<evidence type="ECO:0000313" key="9">
    <source>
        <dbReference type="Proteomes" id="UP001501251"/>
    </source>
</evidence>
<keyword evidence="6" id="KW-0732">Signal</keyword>
<evidence type="ECO:0000259" key="7">
    <source>
        <dbReference type="SMART" id="SM00644"/>
    </source>
</evidence>
<feature type="compositionally biased region" description="Low complexity" evidence="5">
    <location>
        <begin position="42"/>
        <end position="53"/>
    </location>
</feature>
<accession>A0ABP8AVP0</accession>
<feature type="compositionally biased region" description="Low complexity" evidence="5">
    <location>
        <begin position="254"/>
        <end position="288"/>
    </location>
</feature>
<dbReference type="CDD" id="cd06583">
    <property type="entry name" value="PGRP"/>
    <property type="match status" value="1"/>
</dbReference>
<keyword evidence="9" id="KW-1185">Reference proteome</keyword>
<dbReference type="InterPro" id="IPR036505">
    <property type="entry name" value="Amidase/PGRP_sf"/>
</dbReference>